<evidence type="ECO:0000313" key="2">
    <source>
        <dbReference type="EMBL" id="MCH6172073.1"/>
    </source>
</evidence>
<name>A0ABS9TUP6_9PSEU</name>
<protein>
    <submittedName>
        <fullName evidence="2">Sugar ABC transporter substrate-binding protein</fullName>
    </submittedName>
</protein>
<dbReference type="RefSeq" id="WP_241042876.1">
    <property type="nucleotide sequence ID" value="NZ_BAAAJF010000043.1"/>
</dbReference>
<dbReference type="SUPFAM" id="SSF53850">
    <property type="entry name" value="Periplasmic binding protein-like II"/>
    <property type="match status" value="1"/>
</dbReference>
<dbReference type="Pfam" id="PF01547">
    <property type="entry name" value="SBP_bac_1"/>
    <property type="match status" value="1"/>
</dbReference>
<comment type="caution">
    <text evidence="2">The sequence shown here is derived from an EMBL/GenBank/DDBJ whole genome shotgun (WGS) entry which is preliminary data.</text>
</comment>
<dbReference type="PANTHER" id="PTHR43649">
    <property type="entry name" value="ARABINOSE-BINDING PROTEIN-RELATED"/>
    <property type="match status" value="1"/>
</dbReference>
<proteinExistence type="predicted"/>
<feature type="chain" id="PRO_5045365990" evidence="1">
    <location>
        <begin position="24"/>
        <end position="437"/>
    </location>
</feature>
<keyword evidence="3" id="KW-1185">Reference proteome</keyword>
<organism evidence="2 3">
    <name type="scientific">Pseudonocardia alaniniphila</name>
    <dbReference type="NCBI Taxonomy" id="75291"/>
    <lineage>
        <taxon>Bacteria</taxon>
        <taxon>Bacillati</taxon>
        <taxon>Actinomycetota</taxon>
        <taxon>Actinomycetes</taxon>
        <taxon>Pseudonocardiales</taxon>
        <taxon>Pseudonocardiaceae</taxon>
        <taxon>Pseudonocardia</taxon>
    </lineage>
</organism>
<dbReference type="EMBL" id="JAKXMK010000055">
    <property type="protein sequence ID" value="MCH6172073.1"/>
    <property type="molecule type" value="Genomic_DNA"/>
</dbReference>
<dbReference type="PANTHER" id="PTHR43649:SF12">
    <property type="entry name" value="DIACETYLCHITOBIOSE BINDING PROTEIN DASA"/>
    <property type="match status" value="1"/>
</dbReference>
<keyword evidence="1" id="KW-0732">Signal</keyword>
<dbReference type="CDD" id="cd13585">
    <property type="entry name" value="PBP2_TMBP_like"/>
    <property type="match status" value="1"/>
</dbReference>
<feature type="signal peptide" evidence="1">
    <location>
        <begin position="1"/>
        <end position="23"/>
    </location>
</feature>
<evidence type="ECO:0000313" key="3">
    <source>
        <dbReference type="Proteomes" id="UP001299970"/>
    </source>
</evidence>
<sequence>MRTRRIVSAAVAALLVGALSACGGGGQSGGDSRTITYWASVQGASPDDDRKILEPLMQEFEQQTGISVDLEVVPWTDLTNNTLAAAVSGIGPDVINMGNTNAATFDATGAFLPFDDAAFTAVGGKDKFVEAPLAAADVNGGPPTSLPLYSQVYALYYNKKMFADAGLQPPTTWQEMVAAAQRLTDPAADRYGFTLPGATVNVGMHLSYILGAQNGGSPFDASGRPDFTNDGMVAGVKQYVDLMAADGVVSRGDAQFSEGQLSAARFAGGHAAMMFGQNATRTTLVANGMDPSQWGIVPIPAPAPLPAGGRQIGSFAAGTNIAVFGNTDNRDGALKFVEFMTNPKQQATLSEAYGSLPVVKGVPAPTFGDPAAAQAWQQILADRTIPLQPNPNIQAYQTNVGGAVVELFARAATQGQVNTEDVRAALEQAQDKMPASS</sequence>
<dbReference type="InterPro" id="IPR006059">
    <property type="entry name" value="SBP"/>
</dbReference>
<evidence type="ECO:0000256" key="1">
    <source>
        <dbReference type="SAM" id="SignalP"/>
    </source>
</evidence>
<dbReference type="Proteomes" id="UP001299970">
    <property type="component" value="Unassembled WGS sequence"/>
</dbReference>
<accession>A0ABS9TUP6</accession>
<dbReference type="InterPro" id="IPR050490">
    <property type="entry name" value="Bact_solute-bd_prot1"/>
</dbReference>
<reference evidence="2 3" key="1">
    <citation type="submission" date="2022-03" db="EMBL/GenBank/DDBJ databases">
        <title>Pseudonocardia alaer sp. nov., a novel actinomycete isolated from reed forest soil.</title>
        <authorList>
            <person name="Wang L."/>
        </authorList>
    </citation>
    <scope>NUCLEOTIDE SEQUENCE [LARGE SCALE GENOMIC DNA]</scope>
    <source>
        <strain evidence="2 3">Y-16303</strain>
    </source>
</reference>
<dbReference type="PROSITE" id="PS51257">
    <property type="entry name" value="PROKAR_LIPOPROTEIN"/>
    <property type="match status" value="1"/>
</dbReference>
<dbReference type="Gene3D" id="3.40.190.10">
    <property type="entry name" value="Periplasmic binding protein-like II"/>
    <property type="match status" value="2"/>
</dbReference>
<gene>
    <name evidence="2" type="ORF">MMF94_40875</name>
</gene>